<dbReference type="EMBL" id="FMUS01000019">
    <property type="protein sequence ID" value="SCY86397.1"/>
    <property type="molecule type" value="Genomic_DNA"/>
</dbReference>
<dbReference type="GO" id="GO:0071973">
    <property type="term" value="P:bacterial-type flagellum-dependent cell motility"/>
    <property type="evidence" value="ECO:0007669"/>
    <property type="project" value="TreeGrafter"/>
</dbReference>
<accession>A0A1G5JDQ7</accession>
<keyword evidence="8" id="KW-0282">Flagellum</keyword>
<evidence type="ECO:0000259" key="6">
    <source>
        <dbReference type="Pfam" id="PF02465"/>
    </source>
</evidence>
<dbReference type="InterPro" id="IPR003481">
    <property type="entry name" value="FliD_N"/>
</dbReference>
<dbReference type="Pfam" id="PF02465">
    <property type="entry name" value="FliD_N"/>
    <property type="match status" value="1"/>
</dbReference>
<evidence type="ECO:0000256" key="4">
    <source>
        <dbReference type="ARBA" id="ARBA00023143"/>
    </source>
</evidence>
<evidence type="ECO:0000256" key="2">
    <source>
        <dbReference type="ARBA" id="ARBA00011255"/>
    </source>
</evidence>
<keyword evidence="3" id="KW-0175">Coiled coil</keyword>
<proteinExistence type="inferred from homology"/>
<dbReference type="GO" id="GO:0005576">
    <property type="term" value="C:extracellular region"/>
    <property type="evidence" value="ECO:0007669"/>
    <property type="project" value="UniProtKB-SubCell"/>
</dbReference>
<sequence length="550" mass="61340">MRIGGIASGIDTEQMIKQLMNAERMRVNRFLRQEQTLKWRMESYNNVNKSMANFILNTRKEFGLNDISTNGTIRSGATNSFTWVKQANSTNNAVVSATARADAMNGSYTVKVEQLADVARLTSEGSLKGTVLDDDLKFINGGSFKISTHTGEEVIIDVNPVDGEPKNIHNFVKQINDAGGALGIRAAYDKDLDQLLIVSRATGEKSHIKITEIDGASQGYEDPNEPGEFITLASAIFGAVNINETDTGDVKHQGVQSRILYNGETIEKDTNNFTIYGVDFNLKATSPEEIKINVHTNVDGIYDKIKSFVDSYNALIDEMNGKVNEKHYRDYAPLTQEEKDSMSDKEIELWEEKARSGLLRNDEVINRTLQSIRSNLYEKVEGVTGSFERITDLGITTGFYKDGGKLVIDENKLRAAINTDPDGVLDMFFKAPETSSTGKDRMEQSGILQRAYDGLVTGMKEIIRHSGTGEDAGVYRSIQSNMLIDFVSKHSSISVIDRDLNQLNLRIANEERLLARREDSYWKQFTAMEKAMASMQQQSMWLMSQMGIGA</sequence>
<reference evidence="8 9" key="1">
    <citation type="submission" date="2016-10" db="EMBL/GenBank/DDBJ databases">
        <authorList>
            <person name="de Groot N.N."/>
        </authorList>
    </citation>
    <scope>NUCLEOTIDE SEQUENCE [LARGE SCALE GENOMIC DNA]</scope>
    <source>
        <strain evidence="8 9">DSM 18978</strain>
    </source>
</reference>
<dbReference type="PANTHER" id="PTHR30288">
    <property type="entry name" value="FLAGELLAR CAP/ASSEMBLY PROTEIN FLID"/>
    <property type="match status" value="1"/>
</dbReference>
<evidence type="ECO:0000256" key="3">
    <source>
        <dbReference type="ARBA" id="ARBA00023054"/>
    </source>
</evidence>
<name>A0A1G5JDQ7_9FIRM</name>
<keyword evidence="5" id="KW-0964">Secreted</keyword>
<keyword evidence="8" id="KW-0969">Cilium</keyword>
<dbReference type="GO" id="GO:0009424">
    <property type="term" value="C:bacterial-type flagellum hook"/>
    <property type="evidence" value="ECO:0007669"/>
    <property type="project" value="UniProtKB-UniRule"/>
</dbReference>
<evidence type="ECO:0000256" key="1">
    <source>
        <dbReference type="ARBA" id="ARBA00009764"/>
    </source>
</evidence>
<keyword evidence="8" id="KW-0966">Cell projection</keyword>
<organism evidence="8 9">
    <name type="scientific">Alkaliphilus peptidifermentans DSM 18978</name>
    <dbReference type="NCBI Taxonomy" id="1120976"/>
    <lineage>
        <taxon>Bacteria</taxon>
        <taxon>Bacillati</taxon>
        <taxon>Bacillota</taxon>
        <taxon>Clostridia</taxon>
        <taxon>Peptostreptococcales</taxon>
        <taxon>Natronincolaceae</taxon>
        <taxon>Alkaliphilus</taxon>
    </lineage>
</organism>
<comment type="similarity">
    <text evidence="1 5">Belongs to the FliD family.</text>
</comment>
<gene>
    <name evidence="8" type="ORF">SAMN03080606_02782</name>
</gene>
<keyword evidence="4 5" id="KW-0975">Bacterial flagellum</keyword>
<comment type="subunit">
    <text evidence="2 5">Homopentamer.</text>
</comment>
<evidence type="ECO:0000313" key="9">
    <source>
        <dbReference type="Proteomes" id="UP000198636"/>
    </source>
</evidence>
<dbReference type="GO" id="GO:0009421">
    <property type="term" value="C:bacterial-type flagellum filament cap"/>
    <property type="evidence" value="ECO:0007669"/>
    <property type="project" value="InterPro"/>
</dbReference>
<dbReference type="InterPro" id="IPR010809">
    <property type="entry name" value="FliD_C"/>
</dbReference>
<dbReference type="GO" id="GO:0007155">
    <property type="term" value="P:cell adhesion"/>
    <property type="evidence" value="ECO:0007669"/>
    <property type="project" value="InterPro"/>
</dbReference>
<evidence type="ECO:0000259" key="7">
    <source>
        <dbReference type="Pfam" id="PF07195"/>
    </source>
</evidence>
<evidence type="ECO:0000313" key="8">
    <source>
        <dbReference type="EMBL" id="SCY86397.1"/>
    </source>
</evidence>
<dbReference type="Proteomes" id="UP000198636">
    <property type="component" value="Unassembled WGS sequence"/>
</dbReference>
<protein>
    <recommendedName>
        <fullName evidence="5">Flagellar hook-associated protein 2</fullName>
        <shortName evidence="5">HAP2</shortName>
    </recommendedName>
    <alternativeName>
        <fullName evidence="5">Flagellar cap protein</fullName>
    </alternativeName>
</protein>
<dbReference type="InterPro" id="IPR040026">
    <property type="entry name" value="FliD"/>
</dbReference>
<dbReference type="OrthoDB" id="9776025at2"/>
<comment type="function">
    <text evidence="5">Required for morphogenesis and for the elongation of the flagellar filament by facilitating polymerization of the flagellin monomers at the tip of growing filament. Forms a capping structure, which prevents flagellin subunits (transported through the central channel of the flagellum) from leaking out without polymerization at the distal end.</text>
</comment>
<evidence type="ECO:0000256" key="5">
    <source>
        <dbReference type="RuleBase" id="RU362066"/>
    </source>
</evidence>
<dbReference type="STRING" id="1120976.SAMN03080606_02782"/>
<dbReference type="Pfam" id="PF07195">
    <property type="entry name" value="FliD_C"/>
    <property type="match status" value="1"/>
</dbReference>
<feature type="domain" description="Flagellar hook-associated protein 2 C-terminal" evidence="7">
    <location>
        <begin position="257"/>
        <end position="537"/>
    </location>
</feature>
<comment type="subcellular location">
    <subcellularLocation>
        <location evidence="5">Secreted</location>
    </subcellularLocation>
    <subcellularLocation>
        <location evidence="5">Bacterial flagellum</location>
    </subcellularLocation>
</comment>
<keyword evidence="9" id="KW-1185">Reference proteome</keyword>
<dbReference type="PANTHER" id="PTHR30288:SF0">
    <property type="entry name" value="FLAGELLAR HOOK-ASSOCIATED PROTEIN 2"/>
    <property type="match status" value="1"/>
</dbReference>
<dbReference type="AlphaFoldDB" id="A0A1G5JDQ7"/>
<feature type="domain" description="Flagellar hook-associated protein 2 N-terminal" evidence="6">
    <location>
        <begin position="8"/>
        <end position="117"/>
    </location>
</feature>
<dbReference type="RefSeq" id="WP_091544571.1">
    <property type="nucleotide sequence ID" value="NZ_FMUS01000019.1"/>
</dbReference>